<evidence type="ECO:0000256" key="2">
    <source>
        <dbReference type="ARBA" id="ARBA00022980"/>
    </source>
</evidence>
<dbReference type="EMBL" id="KZ988314">
    <property type="protein sequence ID" value="RKP12486.1"/>
    <property type="molecule type" value="Genomic_DNA"/>
</dbReference>
<dbReference type="PANTHER" id="PTHR13501:SF8">
    <property type="entry name" value="LARGE RIBOSOMAL SUBUNIT PROTEIN UL22M"/>
    <property type="match status" value="1"/>
</dbReference>
<dbReference type="InterPro" id="IPR036394">
    <property type="entry name" value="Ribosomal_uL22_sf"/>
</dbReference>
<dbReference type="Gene3D" id="3.90.470.10">
    <property type="entry name" value="Ribosomal protein L22/L17"/>
    <property type="match status" value="1"/>
</dbReference>
<evidence type="ECO:0000256" key="3">
    <source>
        <dbReference type="ARBA" id="ARBA00023274"/>
    </source>
</evidence>
<comment type="similarity">
    <text evidence="1 4">Belongs to the universal ribosomal protein uL22 family.</text>
</comment>
<feature type="region of interest" description="Disordered" evidence="5">
    <location>
        <begin position="76"/>
        <end position="149"/>
    </location>
</feature>
<accession>A0A4P9Y0Y9</accession>
<name>A0A4P9Y0Y9_9FUNG</name>
<dbReference type="InterPro" id="IPR001063">
    <property type="entry name" value="Ribosomal_uL22"/>
</dbReference>
<dbReference type="GO" id="GO:0003735">
    <property type="term" value="F:structural constituent of ribosome"/>
    <property type="evidence" value="ECO:0007669"/>
    <property type="project" value="InterPro"/>
</dbReference>
<reference evidence="7" key="1">
    <citation type="journal article" date="2018" name="Nat. Microbiol.">
        <title>Leveraging single-cell genomics to expand the fungal tree of life.</title>
        <authorList>
            <person name="Ahrendt S.R."/>
            <person name="Quandt C.A."/>
            <person name="Ciobanu D."/>
            <person name="Clum A."/>
            <person name="Salamov A."/>
            <person name="Andreopoulos B."/>
            <person name="Cheng J.F."/>
            <person name="Woyke T."/>
            <person name="Pelin A."/>
            <person name="Henrissat B."/>
            <person name="Reynolds N.K."/>
            <person name="Benny G.L."/>
            <person name="Smith M.E."/>
            <person name="James T.Y."/>
            <person name="Grigoriev I.V."/>
        </authorList>
    </citation>
    <scope>NUCLEOTIDE SEQUENCE [LARGE SCALE GENOMIC DNA]</scope>
</reference>
<dbReference type="InterPro" id="IPR047867">
    <property type="entry name" value="Ribosomal_uL22_bac/org-type"/>
</dbReference>
<evidence type="ECO:0000256" key="1">
    <source>
        <dbReference type="ARBA" id="ARBA00009451"/>
    </source>
</evidence>
<protein>
    <recommendedName>
        <fullName evidence="8">Ribosomal protein L22/L17</fullName>
    </recommendedName>
</protein>
<keyword evidence="3 4" id="KW-0687">Ribonucleoprotein</keyword>
<dbReference type="AlphaFoldDB" id="A0A4P9Y0Y9"/>
<keyword evidence="7" id="KW-1185">Reference proteome</keyword>
<organism evidence="6 7">
    <name type="scientific">Piptocephalis cylindrospora</name>
    <dbReference type="NCBI Taxonomy" id="1907219"/>
    <lineage>
        <taxon>Eukaryota</taxon>
        <taxon>Fungi</taxon>
        <taxon>Fungi incertae sedis</taxon>
        <taxon>Zoopagomycota</taxon>
        <taxon>Zoopagomycotina</taxon>
        <taxon>Zoopagomycetes</taxon>
        <taxon>Zoopagales</taxon>
        <taxon>Piptocephalidaceae</taxon>
        <taxon>Piptocephalis</taxon>
    </lineage>
</organism>
<feature type="compositionally biased region" description="Basic and acidic residues" evidence="5">
    <location>
        <begin position="108"/>
        <end position="149"/>
    </location>
</feature>
<evidence type="ECO:0000313" key="7">
    <source>
        <dbReference type="Proteomes" id="UP000267251"/>
    </source>
</evidence>
<dbReference type="GO" id="GO:0006412">
    <property type="term" value="P:translation"/>
    <property type="evidence" value="ECO:0007669"/>
    <property type="project" value="InterPro"/>
</dbReference>
<keyword evidence="2 4" id="KW-0689">Ribosomal protein</keyword>
<evidence type="ECO:0000256" key="4">
    <source>
        <dbReference type="RuleBase" id="RU004005"/>
    </source>
</evidence>
<dbReference type="Proteomes" id="UP000267251">
    <property type="component" value="Unassembled WGS sequence"/>
</dbReference>
<dbReference type="Pfam" id="PF00237">
    <property type="entry name" value="Ribosomal_L22"/>
    <property type="match status" value="1"/>
</dbReference>
<evidence type="ECO:0000313" key="6">
    <source>
        <dbReference type="EMBL" id="RKP12486.1"/>
    </source>
</evidence>
<dbReference type="PANTHER" id="PTHR13501">
    <property type="entry name" value="CHLOROPLAST 50S RIBOSOMAL PROTEIN L22-RELATED"/>
    <property type="match status" value="1"/>
</dbReference>
<gene>
    <name evidence="6" type="ORF">BJ684DRAFT_17031</name>
</gene>
<dbReference type="SUPFAM" id="SSF54843">
    <property type="entry name" value="Ribosomal protein L22"/>
    <property type="match status" value="1"/>
</dbReference>
<sequence length="271" mass="30023">MAGLGKDRVTLPLLHPHSPPLSFPLMLPTYRLGFMPEDALTNAFPFPGLVGQASFASLARVQRALGNLTLRGSLHTSSVLGKDSPSKENTPAMKEPDLGASPLFDLTRPTKKDIPVKESDKDASVGLRDDSSKASEKGSKKDTKVTAKTEDFPYSHQKLRFMASQVAQTKVSDALKQLEHHPRKKAARYVFSALLHAQREASRHHGIKNDEAYIGRPSSHMKVIIGRAPTAEDANAGIARRRNINGWPEKKRVWTALVDKPIYNPKPYYNW</sequence>
<evidence type="ECO:0008006" key="8">
    <source>
        <dbReference type="Google" id="ProtNLM"/>
    </source>
</evidence>
<evidence type="ECO:0000256" key="5">
    <source>
        <dbReference type="SAM" id="MobiDB-lite"/>
    </source>
</evidence>
<proteinExistence type="inferred from homology"/>
<dbReference type="OrthoDB" id="416470at2759"/>
<dbReference type="GO" id="GO:0015934">
    <property type="term" value="C:large ribosomal subunit"/>
    <property type="evidence" value="ECO:0007669"/>
    <property type="project" value="InterPro"/>
</dbReference>